<name>A0A1Z4V0G5_9CYAN</name>
<dbReference type="RefSeq" id="WP_096664756.1">
    <property type="nucleotide sequence ID" value="NZ_AP018316.1"/>
</dbReference>
<protein>
    <submittedName>
        <fullName evidence="1">Methyltransferase FkbM</fullName>
    </submittedName>
</protein>
<sequence>MKTPVAFIIFNRPDTTKRVFEAIRQAKPSKLLVIADGPRADRPGEAEKCAAARAIIDSVDWECEVLTNYSDTNLGCEKRPPTGITWVFEQVEEAIILEDDCLPHPSFFPFCEELLDRYRDDNRVAVISGNNLIGHKTSPYSYYFSKYPYIWGWATWKRAWRYYDLETSLWTEIKNGSWLENILPSKKSVKYWEKIFQNTYDGKAETWDYQWTFACLINNFLSITPNVNLISNIGFGESATHTKNSDDKLSNLSVEEVNFPLVHPPFMINDKKADILADDTVFSTPLIDRVKRKIKKMISK</sequence>
<reference evidence="1 2" key="1">
    <citation type="submission" date="2017-06" db="EMBL/GenBank/DDBJ databases">
        <title>Genome sequencing of cyanobaciteial culture collection at National Institute for Environmental Studies (NIES).</title>
        <authorList>
            <person name="Hirose Y."/>
            <person name="Shimura Y."/>
            <person name="Fujisawa T."/>
            <person name="Nakamura Y."/>
            <person name="Kawachi M."/>
        </authorList>
    </citation>
    <scope>NUCLEOTIDE SEQUENCE [LARGE SCALE GENOMIC DNA]</scope>
    <source>
        <strain evidence="1 2">NIES-806</strain>
    </source>
</reference>
<dbReference type="Gene3D" id="3.90.550.10">
    <property type="entry name" value="Spore Coat Polysaccharide Biosynthesis Protein SpsA, Chain A"/>
    <property type="match status" value="1"/>
</dbReference>
<dbReference type="GO" id="GO:0008168">
    <property type="term" value="F:methyltransferase activity"/>
    <property type="evidence" value="ECO:0007669"/>
    <property type="project" value="UniProtKB-KW"/>
</dbReference>
<dbReference type="AlphaFoldDB" id="A0A1Z4V0G5"/>
<accession>A0A1Z4V0G5</accession>
<keyword evidence="1" id="KW-0808">Transferase</keyword>
<gene>
    <name evidence="1" type="ORF">NIES806_09980</name>
</gene>
<evidence type="ECO:0000313" key="1">
    <source>
        <dbReference type="EMBL" id="BAZ84805.1"/>
    </source>
</evidence>
<keyword evidence="1" id="KW-0489">Methyltransferase</keyword>
<dbReference type="SUPFAM" id="SSF53448">
    <property type="entry name" value="Nucleotide-diphospho-sugar transferases"/>
    <property type="match status" value="1"/>
</dbReference>
<dbReference type="Proteomes" id="UP000218702">
    <property type="component" value="Chromosome"/>
</dbReference>
<keyword evidence="2" id="KW-1185">Reference proteome</keyword>
<organism evidence="1 2">
    <name type="scientific">Dolichospermum compactum NIES-806</name>
    <dbReference type="NCBI Taxonomy" id="1973481"/>
    <lineage>
        <taxon>Bacteria</taxon>
        <taxon>Bacillati</taxon>
        <taxon>Cyanobacteriota</taxon>
        <taxon>Cyanophyceae</taxon>
        <taxon>Nostocales</taxon>
        <taxon>Aphanizomenonaceae</taxon>
        <taxon>Dolichospermum</taxon>
        <taxon>Dolichospermum compactum</taxon>
    </lineage>
</organism>
<dbReference type="EMBL" id="AP018316">
    <property type="protein sequence ID" value="BAZ84805.1"/>
    <property type="molecule type" value="Genomic_DNA"/>
</dbReference>
<dbReference type="KEGG" id="dcm:NIES806_09980"/>
<proteinExistence type="predicted"/>
<evidence type="ECO:0000313" key="2">
    <source>
        <dbReference type="Proteomes" id="UP000218702"/>
    </source>
</evidence>
<dbReference type="OrthoDB" id="5180856at2"/>
<dbReference type="GO" id="GO:0032259">
    <property type="term" value="P:methylation"/>
    <property type="evidence" value="ECO:0007669"/>
    <property type="project" value="UniProtKB-KW"/>
</dbReference>
<dbReference type="InterPro" id="IPR029044">
    <property type="entry name" value="Nucleotide-diphossugar_trans"/>
</dbReference>